<name>A0ABQ9ILN4_9NEOP</name>
<gene>
    <name evidence="4" type="ORF">PR048_002962</name>
</gene>
<accession>A0ABQ9ILN4</accession>
<dbReference type="InterPro" id="IPR027806">
    <property type="entry name" value="HARBI1_dom"/>
</dbReference>
<dbReference type="Proteomes" id="UP001159363">
    <property type="component" value="Chromosome 1"/>
</dbReference>
<proteinExistence type="predicted"/>
<reference evidence="4 5" key="1">
    <citation type="submission" date="2023-02" db="EMBL/GenBank/DDBJ databases">
        <title>LHISI_Scaffold_Assembly.</title>
        <authorList>
            <person name="Stuart O.P."/>
            <person name="Cleave R."/>
            <person name="Magrath M.J.L."/>
            <person name="Mikheyev A.S."/>
        </authorList>
    </citation>
    <scope>NUCLEOTIDE SEQUENCE [LARGE SCALE GENOMIC DNA]</scope>
    <source>
        <strain evidence="4">Daus_M_001</strain>
        <tissue evidence="4">Leg muscle</tissue>
    </source>
</reference>
<evidence type="ECO:0000256" key="1">
    <source>
        <dbReference type="ARBA" id="ARBA00001968"/>
    </source>
</evidence>
<evidence type="ECO:0000259" key="3">
    <source>
        <dbReference type="Pfam" id="PF13359"/>
    </source>
</evidence>
<keyword evidence="5" id="KW-1185">Reference proteome</keyword>
<dbReference type="EMBL" id="JARBHB010000001">
    <property type="protein sequence ID" value="KAJ8897613.1"/>
    <property type="molecule type" value="Genomic_DNA"/>
</dbReference>
<keyword evidence="2" id="KW-0479">Metal-binding</keyword>
<protein>
    <recommendedName>
        <fullName evidence="3">DDE Tnp4 domain-containing protein</fullName>
    </recommendedName>
</protein>
<dbReference type="Pfam" id="PF13359">
    <property type="entry name" value="DDE_Tnp_4"/>
    <property type="match status" value="1"/>
</dbReference>
<sequence length="141" mass="16130">MEGWRSFPGSVILRDPIYPLKSWLIPPIVQNNNRPEQHRFGRAHKKTRRVIGCAIGILKERFPCLNYLRLEPVFACKVVKCCVALCNLSEFGNEGLEVENDMVGLENIVNGAEGQPNDVVDDSIDVLGQKTLNYFYRHYEH</sequence>
<evidence type="ECO:0000313" key="5">
    <source>
        <dbReference type="Proteomes" id="UP001159363"/>
    </source>
</evidence>
<feature type="domain" description="DDE Tnp4" evidence="3">
    <location>
        <begin position="7"/>
        <end position="87"/>
    </location>
</feature>
<comment type="cofactor">
    <cofactor evidence="1">
        <name>a divalent metal cation</name>
        <dbReference type="ChEBI" id="CHEBI:60240"/>
    </cofactor>
</comment>
<comment type="caution">
    <text evidence="4">The sequence shown here is derived from an EMBL/GenBank/DDBJ whole genome shotgun (WGS) entry which is preliminary data.</text>
</comment>
<evidence type="ECO:0000313" key="4">
    <source>
        <dbReference type="EMBL" id="KAJ8897613.1"/>
    </source>
</evidence>
<organism evidence="4 5">
    <name type="scientific">Dryococelus australis</name>
    <dbReference type="NCBI Taxonomy" id="614101"/>
    <lineage>
        <taxon>Eukaryota</taxon>
        <taxon>Metazoa</taxon>
        <taxon>Ecdysozoa</taxon>
        <taxon>Arthropoda</taxon>
        <taxon>Hexapoda</taxon>
        <taxon>Insecta</taxon>
        <taxon>Pterygota</taxon>
        <taxon>Neoptera</taxon>
        <taxon>Polyneoptera</taxon>
        <taxon>Phasmatodea</taxon>
        <taxon>Verophasmatodea</taxon>
        <taxon>Anareolatae</taxon>
        <taxon>Phasmatidae</taxon>
        <taxon>Eurycanthinae</taxon>
        <taxon>Dryococelus</taxon>
    </lineage>
</organism>
<evidence type="ECO:0000256" key="2">
    <source>
        <dbReference type="ARBA" id="ARBA00022723"/>
    </source>
</evidence>